<evidence type="ECO:0000313" key="2">
    <source>
        <dbReference type="Proteomes" id="UP001056120"/>
    </source>
</evidence>
<sequence length="203" mass="23486">MVNCSVASDSSSTYLLNHTDLHSLYYQTNNENGGIIDLGLSLRVLQPPTYEHSEHPQVADDYQDLVEWNQLHPYESPDTGTIYPSKTNDNVVDVRNMSQRHKQRSNFVKVNMDGVLIGRKIRVLDHSSYLSLATQLEDMFGKQSLCSLRLFESGSEFSLWYKDRDEQWRIAGDVPWKEFVDSVARIRIMLKDETFFRTMTTLV</sequence>
<gene>
    <name evidence="1" type="ORF">L1987_06533</name>
</gene>
<comment type="caution">
    <text evidence="1">The sequence shown here is derived from an EMBL/GenBank/DDBJ whole genome shotgun (WGS) entry which is preliminary data.</text>
</comment>
<protein>
    <submittedName>
        <fullName evidence="1">Uncharacterized protein</fullName>
    </submittedName>
</protein>
<dbReference type="Proteomes" id="UP001056120">
    <property type="component" value="Linkage Group LG02"/>
</dbReference>
<name>A0ACB9JYE7_9ASTR</name>
<organism evidence="1 2">
    <name type="scientific">Smallanthus sonchifolius</name>
    <dbReference type="NCBI Taxonomy" id="185202"/>
    <lineage>
        <taxon>Eukaryota</taxon>
        <taxon>Viridiplantae</taxon>
        <taxon>Streptophyta</taxon>
        <taxon>Embryophyta</taxon>
        <taxon>Tracheophyta</taxon>
        <taxon>Spermatophyta</taxon>
        <taxon>Magnoliopsida</taxon>
        <taxon>eudicotyledons</taxon>
        <taxon>Gunneridae</taxon>
        <taxon>Pentapetalae</taxon>
        <taxon>asterids</taxon>
        <taxon>campanulids</taxon>
        <taxon>Asterales</taxon>
        <taxon>Asteraceae</taxon>
        <taxon>Asteroideae</taxon>
        <taxon>Heliantheae alliance</taxon>
        <taxon>Millerieae</taxon>
        <taxon>Smallanthus</taxon>
    </lineage>
</organism>
<evidence type="ECO:0000313" key="1">
    <source>
        <dbReference type="EMBL" id="KAI3825057.1"/>
    </source>
</evidence>
<proteinExistence type="predicted"/>
<dbReference type="EMBL" id="CM042019">
    <property type="protein sequence ID" value="KAI3825057.1"/>
    <property type="molecule type" value="Genomic_DNA"/>
</dbReference>
<reference evidence="2" key="1">
    <citation type="journal article" date="2022" name="Mol. Ecol. Resour.">
        <title>The genomes of chicory, endive, great burdock and yacon provide insights into Asteraceae palaeo-polyploidization history and plant inulin production.</title>
        <authorList>
            <person name="Fan W."/>
            <person name="Wang S."/>
            <person name="Wang H."/>
            <person name="Wang A."/>
            <person name="Jiang F."/>
            <person name="Liu H."/>
            <person name="Zhao H."/>
            <person name="Xu D."/>
            <person name="Zhang Y."/>
        </authorList>
    </citation>
    <scope>NUCLEOTIDE SEQUENCE [LARGE SCALE GENOMIC DNA]</scope>
    <source>
        <strain evidence="2">cv. Yunnan</strain>
    </source>
</reference>
<accession>A0ACB9JYE7</accession>
<keyword evidence="2" id="KW-1185">Reference proteome</keyword>
<reference evidence="1 2" key="2">
    <citation type="journal article" date="2022" name="Mol. Ecol. Resour.">
        <title>The genomes of chicory, endive, great burdock and yacon provide insights into Asteraceae paleo-polyploidization history and plant inulin production.</title>
        <authorList>
            <person name="Fan W."/>
            <person name="Wang S."/>
            <person name="Wang H."/>
            <person name="Wang A."/>
            <person name="Jiang F."/>
            <person name="Liu H."/>
            <person name="Zhao H."/>
            <person name="Xu D."/>
            <person name="Zhang Y."/>
        </authorList>
    </citation>
    <scope>NUCLEOTIDE SEQUENCE [LARGE SCALE GENOMIC DNA]</scope>
    <source>
        <strain evidence="2">cv. Yunnan</strain>
        <tissue evidence="1">Leaves</tissue>
    </source>
</reference>